<evidence type="ECO:0000256" key="8">
    <source>
        <dbReference type="RuleBase" id="RU363064"/>
    </source>
</evidence>
<dbReference type="PANTHER" id="PTHR30330:SF1">
    <property type="entry name" value="AMINO-ACID CARRIER PROTEIN ALST"/>
    <property type="match status" value="1"/>
</dbReference>
<feature type="transmembrane region" description="Helical" evidence="8">
    <location>
        <begin position="144"/>
        <end position="161"/>
    </location>
</feature>
<dbReference type="Proteomes" id="UP000838100">
    <property type="component" value="Unassembled WGS sequence"/>
</dbReference>
<feature type="transmembrane region" description="Helical" evidence="8">
    <location>
        <begin position="181"/>
        <end position="200"/>
    </location>
</feature>
<dbReference type="RefSeq" id="WP_237445638.1">
    <property type="nucleotide sequence ID" value="NZ_CAKLPX010000004.1"/>
</dbReference>
<evidence type="ECO:0000256" key="9">
    <source>
        <dbReference type="SAM" id="MobiDB-lite"/>
    </source>
</evidence>
<sequence>MDIINTVVDFLNGILWGYVLIYLLIAAGLFFTAALGFIQFRRFFTMWSLLSGSNQHSANSISSFQALATGLAARVGTGNMAGVAVALTLGGPGAIFWMWMMALVGMATAFVESTLAQVFKQREHNGEFIGGPAFYMENGLGQRWMGLLFCFFLIIAFGLVFNAVQANTIAAALDHSFNIDPLFSAIALVLLAGAVVFGGVQSIAKFAGFVVPFMAIAYILIALAVISLNLDQVVEMFWLIVRSAFGLDQAVGGAMGVAMMQGIKRGLFSNEAGMGSAPNIAAAADPTPKHPASQGFIQMLGVFIDTIVICSCTAFIILLSGTYSVGSEMGGIEITQTALDSSVGDWGGVFIALCIFLFSFTSLVANYSYAEFCVRFIKDSPLVVLCYRFAFLAMIIFGTIASLPMIWNMADAAMALMAVVNIVAILMLSKLAFKLAKDFNQQLREGKSPTFNPDDYPELEGKIDPDAWPRLK</sequence>
<dbReference type="Gene3D" id="1.20.1740.10">
    <property type="entry name" value="Amino acid/polyamine transporter I"/>
    <property type="match status" value="1"/>
</dbReference>
<feature type="transmembrane region" description="Helical" evidence="8">
    <location>
        <begin position="413"/>
        <end position="433"/>
    </location>
</feature>
<evidence type="ECO:0000256" key="3">
    <source>
        <dbReference type="ARBA" id="ARBA00022448"/>
    </source>
</evidence>
<feature type="transmembrane region" description="Helical" evidence="8">
    <location>
        <begin position="382"/>
        <end position="407"/>
    </location>
</feature>
<feature type="transmembrane region" description="Helical" evidence="8">
    <location>
        <begin position="15"/>
        <end position="38"/>
    </location>
</feature>
<keyword evidence="6 8" id="KW-1133">Transmembrane helix</keyword>
<evidence type="ECO:0000313" key="11">
    <source>
        <dbReference type="Proteomes" id="UP000838100"/>
    </source>
</evidence>
<comment type="similarity">
    <text evidence="2 8">Belongs to the alanine or glycine:cation symporter (AGCS) (TC 2.A.25) family.</text>
</comment>
<feature type="compositionally biased region" description="Basic and acidic residues" evidence="9">
    <location>
        <begin position="459"/>
        <end position="472"/>
    </location>
</feature>
<accession>A0ABM9AJK4</accession>
<evidence type="ECO:0000256" key="2">
    <source>
        <dbReference type="ARBA" id="ARBA00009261"/>
    </source>
</evidence>
<evidence type="ECO:0000256" key="5">
    <source>
        <dbReference type="ARBA" id="ARBA00022692"/>
    </source>
</evidence>
<feature type="transmembrane region" description="Helical" evidence="8">
    <location>
        <begin position="346"/>
        <end position="370"/>
    </location>
</feature>
<keyword evidence="8" id="KW-0997">Cell inner membrane</keyword>
<protein>
    <submittedName>
        <fullName evidence="10">Amino-acid carrier protein AlsT</fullName>
    </submittedName>
</protein>
<keyword evidence="11" id="KW-1185">Reference proteome</keyword>
<keyword evidence="4" id="KW-1003">Cell membrane</keyword>
<dbReference type="PANTHER" id="PTHR30330">
    <property type="entry name" value="AGSS FAMILY TRANSPORTER, SODIUM-ALANINE"/>
    <property type="match status" value="1"/>
</dbReference>
<reference evidence="10" key="1">
    <citation type="submission" date="2021-12" db="EMBL/GenBank/DDBJ databases">
        <authorList>
            <person name="Rodrigo-Torres L."/>
            <person name="Arahal R. D."/>
            <person name="Lucena T."/>
        </authorList>
    </citation>
    <scope>NUCLEOTIDE SEQUENCE</scope>
    <source>
        <strain evidence="10">CECT 8267</strain>
    </source>
</reference>
<comment type="subcellular location">
    <subcellularLocation>
        <location evidence="8">Cell inner membrane</location>
        <topology evidence="8">Multi-pass membrane protein</topology>
    </subcellularLocation>
    <subcellularLocation>
        <location evidence="1">Cell membrane</location>
        <topology evidence="1">Multi-pass membrane protein</topology>
    </subcellularLocation>
</comment>
<evidence type="ECO:0000256" key="6">
    <source>
        <dbReference type="ARBA" id="ARBA00022989"/>
    </source>
</evidence>
<name>A0ABM9AJK4_9GAMM</name>
<keyword evidence="7 8" id="KW-0472">Membrane</keyword>
<dbReference type="EMBL" id="CAKLPX010000004">
    <property type="protein sequence ID" value="CAH0992955.1"/>
    <property type="molecule type" value="Genomic_DNA"/>
</dbReference>
<keyword evidence="8" id="KW-0769">Symport</keyword>
<keyword evidence="3 8" id="KW-0813">Transport</keyword>
<dbReference type="Pfam" id="PF01235">
    <property type="entry name" value="Na_Ala_symp"/>
    <property type="match status" value="1"/>
</dbReference>
<comment type="caution">
    <text evidence="10">The sequence shown here is derived from an EMBL/GenBank/DDBJ whole genome shotgun (WGS) entry which is preliminary data.</text>
</comment>
<feature type="region of interest" description="Disordered" evidence="9">
    <location>
        <begin position="446"/>
        <end position="472"/>
    </location>
</feature>
<dbReference type="NCBIfam" id="TIGR00835">
    <property type="entry name" value="agcS"/>
    <property type="match status" value="1"/>
</dbReference>
<evidence type="ECO:0000256" key="1">
    <source>
        <dbReference type="ARBA" id="ARBA00004651"/>
    </source>
</evidence>
<evidence type="ECO:0000256" key="7">
    <source>
        <dbReference type="ARBA" id="ARBA00023136"/>
    </source>
</evidence>
<keyword evidence="5 8" id="KW-0812">Transmembrane</keyword>
<dbReference type="PROSITE" id="PS00873">
    <property type="entry name" value="NA_ALANINE_SYMP"/>
    <property type="match status" value="1"/>
</dbReference>
<evidence type="ECO:0000313" key="10">
    <source>
        <dbReference type="EMBL" id="CAH0992955.1"/>
    </source>
</evidence>
<dbReference type="PRINTS" id="PR00175">
    <property type="entry name" value="NAALASMPORT"/>
</dbReference>
<evidence type="ECO:0000256" key="4">
    <source>
        <dbReference type="ARBA" id="ARBA00022475"/>
    </source>
</evidence>
<gene>
    <name evidence="10" type="primary">alsT_2</name>
    <name evidence="10" type="ORF">SIN8267_03094</name>
</gene>
<feature type="transmembrane region" description="Helical" evidence="8">
    <location>
        <begin position="207"/>
        <end position="230"/>
    </location>
</feature>
<proteinExistence type="inferred from homology"/>
<organism evidence="10 11">
    <name type="scientific">Sinobacterium norvegicum</name>
    <dbReference type="NCBI Taxonomy" id="1641715"/>
    <lineage>
        <taxon>Bacteria</taxon>
        <taxon>Pseudomonadati</taxon>
        <taxon>Pseudomonadota</taxon>
        <taxon>Gammaproteobacteria</taxon>
        <taxon>Cellvibrionales</taxon>
        <taxon>Spongiibacteraceae</taxon>
        <taxon>Sinobacterium</taxon>
    </lineage>
</organism>
<feature type="transmembrane region" description="Helical" evidence="8">
    <location>
        <begin position="299"/>
        <end position="326"/>
    </location>
</feature>
<dbReference type="InterPro" id="IPR001463">
    <property type="entry name" value="Na/Ala_symport"/>
</dbReference>